<feature type="domain" description="HTH asnC-type" evidence="4">
    <location>
        <begin position="9"/>
        <end position="70"/>
    </location>
</feature>
<dbReference type="Pfam" id="PF13412">
    <property type="entry name" value="HTH_24"/>
    <property type="match status" value="1"/>
</dbReference>
<dbReference type="SUPFAM" id="SSF46785">
    <property type="entry name" value="Winged helix' DNA-binding domain"/>
    <property type="match status" value="1"/>
</dbReference>
<dbReference type="Pfam" id="PF01037">
    <property type="entry name" value="AsnC_trans_reg"/>
    <property type="match status" value="1"/>
</dbReference>
<dbReference type="EMBL" id="SMLW01000654">
    <property type="protein sequence ID" value="MTI28130.1"/>
    <property type="molecule type" value="Genomic_DNA"/>
</dbReference>
<proteinExistence type="predicted"/>
<evidence type="ECO:0000313" key="6">
    <source>
        <dbReference type="Proteomes" id="UP000798808"/>
    </source>
</evidence>
<name>A0ABW9RYM4_9BACT</name>
<dbReference type="PROSITE" id="PS50956">
    <property type="entry name" value="HTH_ASNC_2"/>
    <property type="match status" value="1"/>
</dbReference>
<comment type="caution">
    <text evidence="5">The sequence shown here is derived from an EMBL/GenBank/DDBJ whole genome shotgun (WGS) entry which is preliminary data.</text>
</comment>
<organism evidence="5 6">
    <name type="scientific">Fulvivirga kasyanovii</name>
    <dbReference type="NCBI Taxonomy" id="396812"/>
    <lineage>
        <taxon>Bacteria</taxon>
        <taxon>Pseudomonadati</taxon>
        <taxon>Bacteroidota</taxon>
        <taxon>Cytophagia</taxon>
        <taxon>Cytophagales</taxon>
        <taxon>Fulvivirgaceae</taxon>
        <taxon>Fulvivirga</taxon>
    </lineage>
</organism>
<dbReference type="InterPro" id="IPR036388">
    <property type="entry name" value="WH-like_DNA-bd_sf"/>
</dbReference>
<dbReference type="RefSeq" id="WP_155175345.1">
    <property type="nucleotide sequence ID" value="NZ_BAAAFL010000012.1"/>
</dbReference>
<gene>
    <name evidence="5" type="ORF">E1163_24450</name>
</gene>
<dbReference type="Gene3D" id="3.30.70.920">
    <property type="match status" value="1"/>
</dbReference>
<dbReference type="InterPro" id="IPR000485">
    <property type="entry name" value="AsnC-type_HTH_dom"/>
</dbReference>
<evidence type="ECO:0000256" key="2">
    <source>
        <dbReference type="ARBA" id="ARBA00023125"/>
    </source>
</evidence>
<dbReference type="InterPro" id="IPR036390">
    <property type="entry name" value="WH_DNA-bd_sf"/>
</dbReference>
<dbReference type="PRINTS" id="PR00033">
    <property type="entry name" value="HTHASNC"/>
</dbReference>
<accession>A0ABW9RYM4</accession>
<dbReference type="InterPro" id="IPR011008">
    <property type="entry name" value="Dimeric_a/b-barrel"/>
</dbReference>
<evidence type="ECO:0000256" key="3">
    <source>
        <dbReference type="ARBA" id="ARBA00023163"/>
    </source>
</evidence>
<evidence type="ECO:0000313" key="5">
    <source>
        <dbReference type="EMBL" id="MTI28130.1"/>
    </source>
</evidence>
<keyword evidence="2" id="KW-0238">DNA-binding</keyword>
<dbReference type="Proteomes" id="UP000798808">
    <property type="component" value="Unassembled WGS sequence"/>
</dbReference>
<dbReference type="SMART" id="SM00344">
    <property type="entry name" value="HTH_ASNC"/>
    <property type="match status" value="1"/>
</dbReference>
<dbReference type="InterPro" id="IPR019887">
    <property type="entry name" value="Tscrpt_reg_AsnC/Lrp_C"/>
</dbReference>
<sequence length="160" mass="18471">MENISFLKLDQLDLKLLDLLQRDAKMKHKELAAELNLTVTPVYERIKRLERTGVIQKYVALLDRNKIDRELIAFCMVKLEKHSLPNLKVFEEKILNIPEIMECFHLAGEYDYILKVAVKDMNAYQEFTVKKLSVIEGVAIIHSSFAMSVLKSTTAYPLGE</sequence>
<reference evidence="5 6" key="1">
    <citation type="submission" date="2019-02" db="EMBL/GenBank/DDBJ databases">
        <authorList>
            <person name="Goldberg S.R."/>
            <person name="Haltli B.A."/>
            <person name="Correa H."/>
            <person name="Russell K.G."/>
        </authorList>
    </citation>
    <scope>NUCLEOTIDE SEQUENCE [LARGE SCALE GENOMIC DNA]</scope>
    <source>
        <strain evidence="5 6">JCM 16186</strain>
    </source>
</reference>
<dbReference type="Gene3D" id="1.10.10.10">
    <property type="entry name" value="Winged helix-like DNA-binding domain superfamily/Winged helix DNA-binding domain"/>
    <property type="match status" value="1"/>
</dbReference>
<evidence type="ECO:0000259" key="4">
    <source>
        <dbReference type="PROSITE" id="PS50956"/>
    </source>
</evidence>
<dbReference type="PANTHER" id="PTHR30154">
    <property type="entry name" value="LEUCINE-RESPONSIVE REGULATORY PROTEIN"/>
    <property type="match status" value="1"/>
</dbReference>
<keyword evidence="6" id="KW-1185">Reference proteome</keyword>
<keyword evidence="3" id="KW-0804">Transcription</keyword>
<dbReference type="PANTHER" id="PTHR30154:SF34">
    <property type="entry name" value="TRANSCRIPTIONAL REGULATOR AZLB"/>
    <property type="match status" value="1"/>
</dbReference>
<dbReference type="SUPFAM" id="SSF54909">
    <property type="entry name" value="Dimeric alpha+beta barrel"/>
    <property type="match status" value="1"/>
</dbReference>
<evidence type="ECO:0000256" key="1">
    <source>
        <dbReference type="ARBA" id="ARBA00023015"/>
    </source>
</evidence>
<keyword evidence="1" id="KW-0805">Transcription regulation</keyword>
<dbReference type="InterPro" id="IPR019888">
    <property type="entry name" value="Tscrpt_reg_AsnC-like"/>
</dbReference>
<protein>
    <submittedName>
        <fullName evidence="5">Lrp/AsnC family transcriptional regulator</fullName>
    </submittedName>
</protein>